<dbReference type="AlphaFoldDB" id="A0A1L8EZ34"/>
<dbReference type="Proteomes" id="UP000186698">
    <property type="component" value="Chromosome 9_10L"/>
</dbReference>
<evidence type="ECO:0000256" key="6">
    <source>
        <dbReference type="ARBA" id="ARBA00022989"/>
    </source>
</evidence>
<reference evidence="14" key="1">
    <citation type="submission" date="2025-08" db="UniProtKB">
        <authorList>
            <consortium name="RefSeq"/>
        </authorList>
    </citation>
    <scope>IDENTIFICATION</scope>
    <source>
        <strain evidence="14">J_2021</strain>
        <tissue evidence="14">Erythrocytes</tissue>
    </source>
</reference>
<sequence>MLSKFHQILAFALFITWTCGTVLNSSIVAVYVSDWKKGLKLGACDQIILTMGCNNLLMQSFLTFELMVLTYQLYGLFTKDILLSSFFFGFNMALSLSLWLTAWLSSYYYLRLVNFSNRFFIRLKRGISTVVVYCLLGTVVGLFLVHMPVIWTMHIIRDQNITKINSIFNDKIPFLFNFTFSCYLPTSMTSFCIVLTLMSLLKHIHKMKQNTSEFWNPQLKNHVKACRTMLLLFAANLILFLAIFVSSLQYNTGTIGNYVIWFIMISNPSSQAIILLFGNSRLATAWSKFLSFQ</sequence>
<evidence type="ECO:0000256" key="4">
    <source>
        <dbReference type="ARBA" id="ARBA00022606"/>
    </source>
</evidence>
<evidence type="ECO:0000256" key="7">
    <source>
        <dbReference type="ARBA" id="ARBA00023040"/>
    </source>
</evidence>
<comment type="subcellular location">
    <subcellularLocation>
        <location evidence="1 12">Membrane</location>
        <topology evidence="1 12">Multi-pass membrane protein</topology>
    </subcellularLocation>
</comment>
<gene>
    <name evidence="14" type="primary">LOC108701925</name>
</gene>
<evidence type="ECO:0000256" key="3">
    <source>
        <dbReference type="ARBA" id="ARBA00022480"/>
    </source>
</evidence>
<dbReference type="OrthoDB" id="8876749at2759"/>
<dbReference type="GO" id="GO:0001580">
    <property type="term" value="P:detection of chemical stimulus involved in sensory perception of bitter taste"/>
    <property type="evidence" value="ECO:0000318"/>
    <property type="project" value="GO_Central"/>
</dbReference>
<comment type="similarity">
    <text evidence="2 11">Belongs to the G-protein coupled receptor T2R family.</text>
</comment>
<evidence type="ECO:0000256" key="1">
    <source>
        <dbReference type="ARBA" id="ARBA00004141"/>
    </source>
</evidence>
<keyword evidence="4 12" id="KW-0716">Sensory transduction</keyword>
<protein>
    <recommendedName>
        <fullName evidence="12">Taste receptor type 2</fullName>
    </recommendedName>
</protein>
<evidence type="ECO:0000256" key="9">
    <source>
        <dbReference type="ARBA" id="ARBA00023170"/>
    </source>
</evidence>
<evidence type="ECO:0000313" key="14">
    <source>
        <dbReference type="RefSeq" id="XP_018092424.1"/>
    </source>
</evidence>
<dbReference type="KEGG" id="xla:108701925"/>
<keyword evidence="9 12" id="KW-0675">Receptor</keyword>
<dbReference type="SUPFAM" id="SSF81321">
    <property type="entry name" value="Family A G protein-coupled receptor-like"/>
    <property type="match status" value="1"/>
</dbReference>
<proteinExistence type="inferred from homology"/>
<dbReference type="PANTHER" id="PTHR11394:SF163">
    <property type="entry name" value="TASTE RECEPTOR TYPE 2"/>
    <property type="match status" value="1"/>
</dbReference>
<dbReference type="GO" id="GO:0004930">
    <property type="term" value="F:G protein-coupled receptor activity"/>
    <property type="evidence" value="ECO:0007669"/>
    <property type="project" value="UniProtKB-KW"/>
</dbReference>
<name>A0A1L8EZ34_XENLA</name>
<keyword evidence="8 12" id="KW-0472">Membrane</keyword>
<dbReference type="RefSeq" id="XP_018092424.1">
    <property type="nucleotide sequence ID" value="XM_018236935.1"/>
</dbReference>
<keyword evidence="6" id="KW-1133">Transmembrane helix</keyword>
<evidence type="ECO:0000256" key="11">
    <source>
        <dbReference type="RuleBase" id="RU004423"/>
    </source>
</evidence>
<keyword evidence="13" id="KW-1185">Reference proteome</keyword>
<dbReference type="GeneID" id="108701925"/>
<keyword evidence="7 12" id="KW-0297">G-protein coupled receptor</keyword>
<organism evidence="13 14">
    <name type="scientific">Xenopus laevis</name>
    <name type="common">African clawed frog</name>
    <dbReference type="NCBI Taxonomy" id="8355"/>
    <lineage>
        <taxon>Eukaryota</taxon>
        <taxon>Metazoa</taxon>
        <taxon>Chordata</taxon>
        <taxon>Craniata</taxon>
        <taxon>Vertebrata</taxon>
        <taxon>Euteleostomi</taxon>
        <taxon>Amphibia</taxon>
        <taxon>Batrachia</taxon>
        <taxon>Anura</taxon>
        <taxon>Pipoidea</taxon>
        <taxon>Pipidae</taxon>
        <taxon>Xenopodinae</taxon>
        <taxon>Xenopus</taxon>
        <taxon>Xenopus</taxon>
    </lineage>
</organism>
<dbReference type="GO" id="GO:0033038">
    <property type="term" value="F:bitter taste receptor activity"/>
    <property type="evidence" value="ECO:0000318"/>
    <property type="project" value="GO_Central"/>
</dbReference>
<evidence type="ECO:0000256" key="5">
    <source>
        <dbReference type="ARBA" id="ARBA00022692"/>
    </source>
</evidence>
<dbReference type="Gene3D" id="1.20.1070.10">
    <property type="entry name" value="Rhodopsin 7-helix transmembrane proteins"/>
    <property type="match status" value="1"/>
</dbReference>
<evidence type="ECO:0000256" key="12">
    <source>
        <dbReference type="RuleBase" id="RU004424"/>
    </source>
</evidence>
<dbReference type="GO" id="GO:0016020">
    <property type="term" value="C:membrane"/>
    <property type="evidence" value="ECO:0000318"/>
    <property type="project" value="GO_Central"/>
</dbReference>
<evidence type="ECO:0000256" key="2">
    <source>
        <dbReference type="ARBA" id="ARBA00007376"/>
    </source>
</evidence>
<evidence type="ECO:0000313" key="13">
    <source>
        <dbReference type="Proteomes" id="UP000186698"/>
    </source>
</evidence>
<evidence type="ECO:0000256" key="8">
    <source>
        <dbReference type="ARBA" id="ARBA00023136"/>
    </source>
</evidence>
<keyword evidence="10 12" id="KW-0807">Transducer</keyword>
<dbReference type="InterPro" id="IPR007960">
    <property type="entry name" value="TAS2R"/>
</dbReference>
<evidence type="ECO:0000256" key="10">
    <source>
        <dbReference type="ARBA" id="ARBA00023224"/>
    </source>
</evidence>
<accession>A0A1L8EZ34</accession>
<dbReference type="STRING" id="8355.A0A1L8EZ34"/>
<dbReference type="PANTHER" id="PTHR11394">
    <property type="entry name" value="TASTE RECEPTOR TYPE 2"/>
    <property type="match status" value="1"/>
</dbReference>
<dbReference type="FunFam" id="1.20.1070.10:FF:000055">
    <property type="entry name" value="Taste receptor type 2"/>
    <property type="match status" value="1"/>
</dbReference>
<dbReference type="Pfam" id="PF05296">
    <property type="entry name" value="TAS2R"/>
    <property type="match status" value="1"/>
</dbReference>
<keyword evidence="3 12" id="KW-0919">Taste</keyword>
<dbReference type="PaxDb" id="8355-A0A1L8EZ34"/>
<keyword evidence="5 12" id="KW-0812">Transmembrane</keyword>